<evidence type="ECO:0000313" key="8">
    <source>
        <dbReference type="Proteomes" id="UP001447188"/>
    </source>
</evidence>
<evidence type="ECO:0000256" key="1">
    <source>
        <dbReference type="ARBA" id="ARBA00000900"/>
    </source>
</evidence>
<evidence type="ECO:0000259" key="6">
    <source>
        <dbReference type="PROSITE" id="PS51698"/>
    </source>
</evidence>
<dbReference type="Pfam" id="PF04564">
    <property type="entry name" value="U-box"/>
    <property type="match status" value="1"/>
</dbReference>
<dbReference type="EMBL" id="JBBBZM010000173">
    <property type="protein sequence ID" value="KAL0632371.1"/>
    <property type="molecule type" value="Genomic_DNA"/>
</dbReference>
<dbReference type="InterPro" id="IPR011990">
    <property type="entry name" value="TPR-like_helical_dom_sf"/>
</dbReference>
<dbReference type="InterPro" id="IPR019734">
    <property type="entry name" value="TPR_rpt"/>
</dbReference>
<accession>A0ABR3G967</accession>
<gene>
    <name evidence="7" type="ORF">Q9L58_008766</name>
</gene>
<evidence type="ECO:0000256" key="4">
    <source>
        <dbReference type="ARBA" id="ARBA00022786"/>
    </source>
</evidence>
<dbReference type="InterPro" id="IPR003613">
    <property type="entry name" value="Ubox_domain"/>
</dbReference>
<evidence type="ECO:0000313" key="7">
    <source>
        <dbReference type="EMBL" id="KAL0632371.1"/>
    </source>
</evidence>
<dbReference type="Proteomes" id="UP001447188">
    <property type="component" value="Unassembled WGS sequence"/>
</dbReference>
<dbReference type="SMART" id="SM00504">
    <property type="entry name" value="Ubox"/>
    <property type="match status" value="1"/>
</dbReference>
<keyword evidence="8" id="KW-1185">Reference proteome</keyword>
<dbReference type="Pfam" id="PF18391">
    <property type="entry name" value="CHIP_TPR_N"/>
    <property type="match status" value="1"/>
</dbReference>
<keyword evidence="5" id="KW-0413">Isomerase</keyword>
<evidence type="ECO:0000256" key="3">
    <source>
        <dbReference type="ARBA" id="ARBA00022737"/>
    </source>
</evidence>
<evidence type="ECO:0000256" key="5">
    <source>
        <dbReference type="ARBA" id="ARBA00023110"/>
    </source>
</evidence>
<dbReference type="PANTHER" id="PTHR46803:SF2">
    <property type="entry name" value="E3 UBIQUITIN-PROTEIN LIGASE CHIP"/>
    <property type="match status" value="1"/>
</dbReference>
<dbReference type="SUPFAM" id="SSF48452">
    <property type="entry name" value="TPR-like"/>
    <property type="match status" value="1"/>
</dbReference>
<sequence length="286" mass="32056">MATKAEELRLQGNARFKLGDFAGAEKYYTQAIVKDSTNAALFTNRSLVRLKMNMYEAVINDCLKALELVPTSLKAYTNLGQAQLALGRPGEALSSSTTAYKLAIEQRSPSVASIAGTCMEAKKKRWEQMETRRIERECVLLREMTDIIEKEADTQVDKILRKGLLGDTAGFGGTAVCVLEEEVRQGARLKVKTLEDVFGKAEAERCMRREVPDYLIDTITFNIMSDPVITKSGHSYDRATLLDHIRRSPTDPLTRQPLYEKDLVPNLALRAACELFLKDNGWAVDW</sequence>
<keyword evidence="5" id="KW-0697">Rotamase</keyword>
<dbReference type="Gene3D" id="6.10.140.2020">
    <property type="match status" value="1"/>
</dbReference>
<evidence type="ECO:0000256" key="2">
    <source>
        <dbReference type="ARBA" id="ARBA00022679"/>
    </source>
</evidence>
<dbReference type="SUPFAM" id="SSF57850">
    <property type="entry name" value="RING/U-box"/>
    <property type="match status" value="1"/>
</dbReference>
<feature type="domain" description="U-box" evidence="6">
    <location>
        <begin position="210"/>
        <end position="283"/>
    </location>
</feature>
<dbReference type="Gene3D" id="3.30.40.10">
    <property type="entry name" value="Zinc/RING finger domain, C3HC4 (zinc finger)"/>
    <property type="match status" value="1"/>
</dbReference>
<keyword evidence="2" id="KW-0808">Transferase</keyword>
<dbReference type="PANTHER" id="PTHR46803">
    <property type="entry name" value="E3 UBIQUITIN-PROTEIN LIGASE CHIP"/>
    <property type="match status" value="1"/>
</dbReference>
<dbReference type="SMART" id="SM00028">
    <property type="entry name" value="TPR"/>
    <property type="match status" value="3"/>
</dbReference>
<comment type="caution">
    <text evidence="7">The sequence shown here is derived from an EMBL/GenBank/DDBJ whole genome shotgun (WGS) entry which is preliminary data.</text>
</comment>
<dbReference type="Pfam" id="PF13431">
    <property type="entry name" value="TPR_17"/>
    <property type="match status" value="1"/>
</dbReference>
<reference evidence="7 8" key="1">
    <citation type="submission" date="2024-02" db="EMBL/GenBank/DDBJ databases">
        <title>Discinaceae phylogenomics.</title>
        <authorList>
            <person name="Dirks A.C."/>
            <person name="James T.Y."/>
        </authorList>
    </citation>
    <scope>NUCLEOTIDE SEQUENCE [LARGE SCALE GENOMIC DNA]</scope>
    <source>
        <strain evidence="7 8">ACD0624</strain>
    </source>
</reference>
<keyword evidence="4" id="KW-0833">Ubl conjugation pathway</keyword>
<organism evidence="7 8">
    <name type="scientific">Discina gigas</name>
    <dbReference type="NCBI Taxonomy" id="1032678"/>
    <lineage>
        <taxon>Eukaryota</taxon>
        <taxon>Fungi</taxon>
        <taxon>Dikarya</taxon>
        <taxon>Ascomycota</taxon>
        <taxon>Pezizomycotina</taxon>
        <taxon>Pezizomycetes</taxon>
        <taxon>Pezizales</taxon>
        <taxon>Discinaceae</taxon>
        <taxon>Discina</taxon>
    </lineage>
</organism>
<comment type="catalytic activity">
    <reaction evidence="1">
        <text>S-ubiquitinyl-[E2 ubiquitin-conjugating enzyme]-L-cysteine + [acceptor protein]-L-lysine = [E2 ubiquitin-conjugating enzyme]-L-cysteine + N(6)-ubiquitinyl-[acceptor protein]-L-lysine.</text>
        <dbReference type="EC" id="2.3.2.27"/>
    </reaction>
</comment>
<protein>
    <recommendedName>
        <fullName evidence="6">U-box domain-containing protein</fullName>
    </recommendedName>
</protein>
<name>A0ABR3G967_9PEZI</name>
<keyword evidence="3" id="KW-0677">Repeat</keyword>
<dbReference type="Gene3D" id="1.25.40.10">
    <property type="entry name" value="Tetratricopeptide repeat domain"/>
    <property type="match status" value="1"/>
</dbReference>
<proteinExistence type="predicted"/>
<dbReference type="PROSITE" id="PS51698">
    <property type="entry name" value="U_BOX"/>
    <property type="match status" value="1"/>
</dbReference>
<dbReference type="InterPro" id="IPR013083">
    <property type="entry name" value="Znf_RING/FYVE/PHD"/>
</dbReference>
<dbReference type="InterPro" id="IPR041312">
    <property type="entry name" value="CHIP_TPR_N"/>
</dbReference>